<feature type="chain" id="PRO_5012352844" evidence="1">
    <location>
        <begin position="18"/>
        <end position="262"/>
    </location>
</feature>
<protein>
    <submittedName>
        <fullName evidence="2">Uncharacterized protein</fullName>
    </submittedName>
</protein>
<evidence type="ECO:0000313" key="3">
    <source>
        <dbReference type="Proteomes" id="UP000198287"/>
    </source>
</evidence>
<evidence type="ECO:0000256" key="1">
    <source>
        <dbReference type="SAM" id="SignalP"/>
    </source>
</evidence>
<keyword evidence="3" id="KW-1185">Reference proteome</keyword>
<gene>
    <name evidence="2" type="ORF">Fcan01_20013</name>
</gene>
<dbReference type="EMBL" id="LNIX01000018">
    <property type="protein sequence ID" value="OXA44918.1"/>
    <property type="molecule type" value="Genomic_DNA"/>
</dbReference>
<organism evidence="2 3">
    <name type="scientific">Folsomia candida</name>
    <name type="common">Springtail</name>
    <dbReference type="NCBI Taxonomy" id="158441"/>
    <lineage>
        <taxon>Eukaryota</taxon>
        <taxon>Metazoa</taxon>
        <taxon>Ecdysozoa</taxon>
        <taxon>Arthropoda</taxon>
        <taxon>Hexapoda</taxon>
        <taxon>Collembola</taxon>
        <taxon>Entomobryomorpha</taxon>
        <taxon>Isotomoidea</taxon>
        <taxon>Isotomidae</taxon>
        <taxon>Proisotominae</taxon>
        <taxon>Folsomia</taxon>
    </lineage>
</organism>
<keyword evidence="1" id="KW-0732">Signal</keyword>
<sequence length="262" mass="29411">MSNLCIILLAILTTVHGNGAYFPDLDQYRYGTVGPLRNRISSFKIDIGSCVEAYENDPPDPNGQWFWTDNRNYKSISCHMDNKISTMKSCGRNMVDLKCPRGTFVKRIEWDGSNRLKGGLKLRCMPFSSNTTTVATLNLHANLATTRAKNCFNGMKGLQFARIIPWEVNYALNPDCNLGSTLHYNVYCEDGDAMVGVKMEVENHTQYIKTSSIYCSTSGNGSEPEVKLVEPLYKRDVTRSEKIQTGKVAIAVLLDKRKLQSL</sequence>
<dbReference type="AlphaFoldDB" id="A0A226DIV2"/>
<dbReference type="Proteomes" id="UP000198287">
    <property type="component" value="Unassembled WGS sequence"/>
</dbReference>
<accession>A0A226DIV2</accession>
<dbReference type="OrthoDB" id="8297064at2759"/>
<name>A0A226DIV2_FOLCA</name>
<proteinExistence type="predicted"/>
<evidence type="ECO:0000313" key="2">
    <source>
        <dbReference type="EMBL" id="OXA44918.1"/>
    </source>
</evidence>
<feature type="signal peptide" evidence="1">
    <location>
        <begin position="1"/>
        <end position="17"/>
    </location>
</feature>
<comment type="caution">
    <text evidence="2">The sequence shown here is derived from an EMBL/GenBank/DDBJ whole genome shotgun (WGS) entry which is preliminary data.</text>
</comment>
<reference evidence="2 3" key="1">
    <citation type="submission" date="2015-12" db="EMBL/GenBank/DDBJ databases">
        <title>The genome of Folsomia candida.</title>
        <authorList>
            <person name="Faddeeva A."/>
            <person name="Derks M.F."/>
            <person name="Anvar Y."/>
            <person name="Smit S."/>
            <person name="Van Straalen N."/>
            <person name="Roelofs D."/>
        </authorList>
    </citation>
    <scope>NUCLEOTIDE SEQUENCE [LARGE SCALE GENOMIC DNA]</scope>
    <source>
        <strain evidence="2 3">VU population</strain>
        <tissue evidence="2">Whole body</tissue>
    </source>
</reference>